<gene>
    <name evidence="2" type="ORF">EOE66_02920</name>
</gene>
<dbReference type="Pfam" id="PF03695">
    <property type="entry name" value="UPF0149"/>
    <property type="match status" value="1"/>
</dbReference>
<dbReference type="EMBL" id="SACR01000001">
    <property type="protein sequence ID" value="RVU49535.1"/>
    <property type="molecule type" value="Genomic_DNA"/>
</dbReference>
<dbReference type="OrthoDB" id="570299at2"/>
<dbReference type="InterPro" id="IPR011978">
    <property type="entry name" value="YgfB-like"/>
</dbReference>
<dbReference type="SUPFAM" id="SSF101327">
    <property type="entry name" value="YgfB-like"/>
    <property type="match status" value="1"/>
</dbReference>
<proteinExistence type="predicted"/>
<dbReference type="Gene3D" id="1.20.120.740">
    <property type="entry name" value="YgfB uncharacterised protein family UPF0149, PF03695"/>
    <property type="match status" value="1"/>
</dbReference>
<dbReference type="RefSeq" id="WP_128227171.1">
    <property type="nucleotide sequence ID" value="NZ_SACR01000001.1"/>
</dbReference>
<reference evidence="2 3" key="1">
    <citation type="submission" date="2019-01" db="EMBL/GenBank/DDBJ databases">
        <authorList>
            <person name="Chen W.-M."/>
        </authorList>
    </citation>
    <scope>NUCLEOTIDE SEQUENCE [LARGE SCALE GENOMIC DNA]</scope>
    <source>
        <strain evidence="2 3">KYPY4</strain>
    </source>
</reference>
<evidence type="ECO:0000313" key="2">
    <source>
        <dbReference type="EMBL" id="RVU49535.1"/>
    </source>
</evidence>
<keyword evidence="3" id="KW-1185">Reference proteome</keyword>
<comment type="caution">
    <text evidence="2">The sequence shown here is derived from an EMBL/GenBank/DDBJ whole genome shotgun (WGS) entry which is preliminary data.</text>
</comment>
<sequence>MPPPSSKPLRDDEIERLEALLDALPEPLQPLDVSALDGYLCGVLLQPMPILPTQWLPLVADVDGRPAPAGPALDELHALVQRRHAEIADAINRRTWFDPWIYELDDAEDPAESMLPWVAGFATAMDAFPALMALDSPEIVEPLALVYMHFDPEDLEDADALLEVIETLEPPADLPEAVQDLVRALMLMADVTRPRKAPAAPPPRRVPRRTGPAGRGGGGPRSR</sequence>
<dbReference type="InterPro" id="IPR036255">
    <property type="entry name" value="YgfB-like_sf"/>
</dbReference>
<feature type="compositionally biased region" description="Gly residues" evidence="1">
    <location>
        <begin position="213"/>
        <end position="223"/>
    </location>
</feature>
<feature type="region of interest" description="Disordered" evidence="1">
    <location>
        <begin position="193"/>
        <end position="223"/>
    </location>
</feature>
<evidence type="ECO:0000313" key="3">
    <source>
        <dbReference type="Proteomes" id="UP000285575"/>
    </source>
</evidence>
<name>A0A437RS12_9BURK</name>
<evidence type="ECO:0000256" key="1">
    <source>
        <dbReference type="SAM" id="MobiDB-lite"/>
    </source>
</evidence>
<dbReference type="Proteomes" id="UP000285575">
    <property type="component" value="Unassembled WGS sequence"/>
</dbReference>
<protein>
    <submittedName>
        <fullName evidence="2">YecA family protein</fullName>
    </submittedName>
</protein>
<dbReference type="AlphaFoldDB" id="A0A437RS12"/>
<organism evidence="2 3">
    <name type="scientific">Rubrivivax rivuli</name>
    <dbReference type="NCBI Taxonomy" id="1862385"/>
    <lineage>
        <taxon>Bacteria</taxon>
        <taxon>Pseudomonadati</taxon>
        <taxon>Pseudomonadota</taxon>
        <taxon>Betaproteobacteria</taxon>
        <taxon>Burkholderiales</taxon>
        <taxon>Sphaerotilaceae</taxon>
        <taxon>Rubrivivax</taxon>
    </lineage>
</organism>
<dbReference type="NCBIfam" id="TIGR02292">
    <property type="entry name" value="ygfB_yecA"/>
    <property type="match status" value="1"/>
</dbReference>
<accession>A0A437RS12</accession>